<dbReference type="Pfam" id="PF08548">
    <property type="entry name" value="Peptidase_M10_C"/>
    <property type="match status" value="1"/>
</dbReference>
<keyword evidence="7" id="KW-0645">Protease</keyword>
<dbReference type="EC" id="3.4.24.40" evidence="5"/>
<comment type="similarity">
    <text evidence="4">Belongs to the peptidase M10B family.</text>
</comment>
<evidence type="ECO:0000256" key="9">
    <source>
        <dbReference type="ARBA" id="ARBA00022737"/>
    </source>
</evidence>
<comment type="cofactor">
    <cofactor evidence="2">
        <name>Ca(2+)</name>
        <dbReference type="ChEBI" id="CHEBI:29108"/>
    </cofactor>
</comment>
<reference evidence="20 21" key="1">
    <citation type="submission" date="2018-12" db="EMBL/GenBank/DDBJ databases">
        <authorList>
            <consortium name="Pathogen Informatics"/>
        </authorList>
    </citation>
    <scope>NUCLEOTIDE SEQUENCE [LARGE SCALE GENOMIC DNA]</scope>
    <source>
        <strain evidence="18 21">NCTC10036</strain>
        <strain evidence="19 22">NCTC12971</strain>
        <strain evidence="17 20">NCTC9419</strain>
    </source>
</reference>
<dbReference type="PANTHER" id="PTHR10201">
    <property type="entry name" value="MATRIX METALLOPROTEINASE"/>
    <property type="match status" value="1"/>
</dbReference>
<evidence type="ECO:0000256" key="6">
    <source>
        <dbReference type="ARBA" id="ARBA00022525"/>
    </source>
</evidence>
<keyword evidence="6" id="KW-0964">Secreted</keyword>
<dbReference type="InterPro" id="IPR001343">
    <property type="entry name" value="Hemolysn_Ca-bd"/>
</dbReference>
<evidence type="ECO:0000313" key="17">
    <source>
        <dbReference type="EMBL" id="VEA71240.1"/>
    </source>
</evidence>
<evidence type="ECO:0000256" key="13">
    <source>
        <dbReference type="ARBA" id="ARBA00023049"/>
    </source>
</evidence>
<keyword evidence="9" id="KW-0677">Repeat</keyword>
<dbReference type="InterPro" id="IPR018511">
    <property type="entry name" value="Hemolysin-typ_Ca-bd_CS"/>
</dbReference>
<dbReference type="EMBL" id="LR590463">
    <property type="protein sequence ID" value="VTP59820.1"/>
    <property type="molecule type" value="Genomic_DNA"/>
</dbReference>
<dbReference type="PANTHER" id="PTHR10201:SF323">
    <property type="entry name" value="MATRIX METALLOPROTEINASE-21"/>
    <property type="match status" value="1"/>
</dbReference>
<evidence type="ECO:0000256" key="3">
    <source>
        <dbReference type="ARBA" id="ARBA00004613"/>
    </source>
</evidence>
<dbReference type="PROSITE" id="PS00330">
    <property type="entry name" value="HEMOLYSIN_CALCIUM"/>
    <property type="match status" value="1"/>
</dbReference>
<evidence type="ECO:0000256" key="11">
    <source>
        <dbReference type="ARBA" id="ARBA00022833"/>
    </source>
</evidence>
<dbReference type="GO" id="GO:0008270">
    <property type="term" value="F:zinc ion binding"/>
    <property type="evidence" value="ECO:0007669"/>
    <property type="project" value="InterPro"/>
</dbReference>
<dbReference type="InterPro" id="IPR001818">
    <property type="entry name" value="Pept_M10_metallopeptidase"/>
</dbReference>
<organism evidence="17 20">
    <name type="scientific">Serratia rubidaea</name>
    <name type="common">Serratia marinorubra</name>
    <dbReference type="NCBI Taxonomy" id="61652"/>
    <lineage>
        <taxon>Bacteria</taxon>
        <taxon>Pseudomonadati</taxon>
        <taxon>Pseudomonadota</taxon>
        <taxon>Gammaproteobacteria</taxon>
        <taxon>Enterobacterales</taxon>
        <taxon>Yersiniaceae</taxon>
        <taxon>Serratia</taxon>
    </lineage>
</organism>
<dbReference type="PRINTS" id="PR00313">
    <property type="entry name" value="CABNDNGRPT"/>
</dbReference>
<dbReference type="Pfam" id="PF00413">
    <property type="entry name" value="Peptidase_M10"/>
    <property type="match status" value="1"/>
</dbReference>
<dbReference type="AlphaFoldDB" id="A0A3S4GK61"/>
<keyword evidence="12" id="KW-0106">Calcium</keyword>
<gene>
    <name evidence="18" type="ORF">NCTC10036_01332</name>
    <name evidence="19" type="ORF">NCTC12971_00253</name>
    <name evidence="17" type="ORF">NCTC9419_02774</name>
</gene>
<dbReference type="STRING" id="61652.AXX16_0346"/>
<evidence type="ECO:0000313" key="21">
    <source>
        <dbReference type="Proteomes" id="UP000281904"/>
    </source>
</evidence>
<dbReference type="Pfam" id="PF00353">
    <property type="entry name" value="HemolysinCabind"/>
    <property type="match status" value="1"/>
</dbReference>
<dbReference type="Proteomes" id="UP000271603">
    <property type="component" value="Chromosome"/>
</dbReference>
<keyword evidence="8 15" id="KW-0479">Metal-binding</keyword>
<evidence type="ECO:0000259" key="16">
    <source>
        <dbReference type="SMART" id="SM00235"/>
    </source>
</evidence>
<comment type="catalytic activity">
    <reaction evidence="1">
        <text>Preferential cleavage of bonds with hydrophobic residues in P1'.</text>
        <dbReference type="EC" id="3.4.24.40"/>
    </reaction>
</comment>
<keyword evidence="13" id="KW-0482">Metalloprotease</keyword>
<feature type="domain" description="Peptidase metallopeptidase" evidence="16">
    <location>
        <begin position="81"/>
        <end position="261"/>
    </location>
</feature>
<evidence type="ECO:0000256" key="15">
    <source>
        <dbReference type="PIRSR" id="PIRSR001205-2"/>
    </source>
</evidence>
<dbReference type="GO" id="GO:0006508">
    <property type="term" value="P:proteolysis"/>
    <property type="evidence" value="ECO:0007669"/>
    <property type="project" value="UniProtKB-KW"/>
</dbReference>
<dbReference type="SMART" id="SM00235">
    <property type="entry name" value="ZnMc"/>
    <property type="match status" value="1"/>
</dbReference>
<dbReference type="GO" id="GO:0004222">
    <property type="term" value="F:metalloendopeptidase activity"/>
    <property type="evidence" value="ECO:0007669"/>
    <property type="project" value="InterPro"/>
</dbReference>
<dbReference type="Proteomes" id="UP000281904">
    <property type="component" value="Chromosome"/>
</dbReference>
<comment type="subcellular location">
    <subcellularLocation>
        <location evidence="3">Secreted</location>
    </subcellularLocation>
</comment>
<dbReference type="EMBL" id="LR134493">
    <property type="protein sequence ID" value="VEI62899.1"/>
    <property type="molecule type" value="Genomic_DNA"/>
</dbReference>
<evidence type="ECO:0000256" key="7">
    <source>
        <dbReference type="ARBA" id="ARBA00022670"/>
    </source>
</evidence>
<evidence type="ECO:0000313" key="22">
    <source>
        <dbReference type="Proteomes" id="UP000307968"/>
    </source>
</evidence>
<evidence type="ECO:0000256" key="2">
    <source>
        <dbReference type="ARBA" id="ARBA00001913"/>
    </source>
</evidence>
<evidence type="ECO:0000256" key="4">
    <source>
        <dbReference type="ARBA" id="ARBA00009490"/>
    </source>
</evidence>
<evidence type="ECO:0000256" key="1">
    <source>
        <dbReference type="ARBA" id="ARBA00001609"/>
    </source>
</evidence>
<dbReference type="SUPFAM" id="SSF55486">
    <property type="entry name" value="Metalloproteases ('zincins'), catalytic domain"/>
    <property type="match status" value="1"/>
</dbReference>
<evidence type="ECO:0000313" key="20">
    <source>
        <dbReference type="Proteomes" id="UP000271603"/>
    </source>
</evidence>
<dbReference type="GO" id="GO:0031012">
    <property type="term" value="C:extracellular matrix"/>
    <property type="evidence" value="ECO:0007669"/>
    <property type="project" value="InterPro"/>
</dbReference>
<keyword evidence="10 17" id="KW-0378">Hydrolase</keyword>
<protein>
    <recommendedName>
        <fullName evidence="5">serralysin</fullName>
        <ecNumber evidence="5">3.4.24.40</ecNumber>
    </recommendedName>
</protein>
<dbReference type="InterPro" id="IPR011049">
    <property type="entry name" value="Serralysin-like_metalloprot_C"/>
</dbReference>
<dbReference type="CDD" id="cd04277">
    <property type="entry name" value="ZnMc_serralysin_like"/>
    <property type="match status" value="1"/>
</dbReference>
<evidence type="ECO:0000313" key="19">
    <source>
        <dbReference type="EMBL" id="VTP59820.1"/>
    </source>
</evidence>
<dbReference type="InterPro" id="IPR016294">
    <property type="entry name" value="Pept_M10B"/>
</dbReference>
<dbReference type="SUPFAM" id="SSF51120">
    <property type="entry name" value="beta-Roll"/>
    <property type="match status" value="1"/>
</dbReference>
<dbReference type="InterPro" id="IPR013858">
    <property type="entry name" value="Peptidase_M10B_C"/>
</dbReference>
<dbReference type="InterPro" id="IPR034033">
    <property type="entry name" value="Serralysin-like"/>
</dbReference>
<dbReference type="GO" id="GO:0005615">
    <property type="term" value="C:extracellular space"/>
    <property type="evidence" value="ECO:0007669"/>
    <property type="project" value="InterPro"/>
</dbReference>
<evidence type="ECO:0000256" key="10">
    <source>
        <dbReference type="ARBA" id="ARBA00022801"/>
    </source>
</evidence>
<evidence type="ECO:0000256" key="8">
    <source>
        <dbReference type="ARBA" id="ARBA00022723"/>
    </source>
</evidence>
<feature type="active site" evidence="14">
    <location>
        <position position="206"/>
    </location>
</feature>
<dbReference type="InterPro" id="IPR006026">
    <property type="entry name" value="Peptidase_Metallo"/>
</dbReference>
<dbReference type="PIRSF" id="PIRSF001205">
    <property type="entry name" value="Peptidase_M10B"/>
    <property type="match status" value="1"/>
</dbReference>
<dbReference type="InterPro" id="IPR024079">
    <property type="entry name" value="MetalloPept_cat_dom_sf"/>
</dbReference>
<comment type="cofactor">
    <cofactor evidence="15">
        <name>Zn(2+)</name>
        <dbReference type="ChEBI" id="CHEBI:29105"/>
    </cofactor>
    <text evidence="15">Binds 1 zinc ion per subunit.</text>
</comment>
<feature type="binding site" evidence="15">
    <location>
        <position position="209"/>
    </location>
    <ligand>
        <name>Zn(2+)</name>
        <dbReference type="ChEBI" id="CHEBI:29105"/>
        <note>catalytic</note>
    </ligand>
</feature>
<feature type="binding site" evidence="15">
    <location>
        <position position="215"/>
    </location>
    <ligand>
        <name>Zn(2+)</name>
        <dbReference type="ChEBI" id="CHEBI:29105"/>
        <note>catalytic</note>
    </ligand>
</feature>
<dbReference type="NCBIfam" id="NF035945">
    <property type="entry name" value="Zn_serralysin"/>
    <property type="match status" value="1"/>
</dbReference>
<dbReference type="EMBL" id="LR134155">
    <property type="protein sequence ID" value="VEA71240.1"/>
    <property type="molecule type" value="Genomic_DNA"/>
</dbReference>
<evidence type="ECO:0000256" key="5">
    <source>
        <dbReference type="ARBA" id="ARBA00012422"/>
    </source>
</evidence>
<keyword evidence="11 15" id="KW-0862">Zinc</keyword>
<dbReference type="GO" id="GO:0005509">
    <property type="term" value="F:calcium ion binding"/>
    <property type="evidence" value="ECO:0007669"/>
    <property type="project" value="InterPro"/>
</dbReference>
<dbReference type="Proteomes" id="UP000307968">
    <property type="component" value="Chromosome"/>
</dbReference>
<feature type="binding site" evidence="15">
    <location>
        <position position="205"/>
    </location>
    <ligand>
        <name>Zn(2+)</name>
        <dbReference type="ChEBI" id="CHEBI:29105"/>
        <note>catalytic</note>
    </ligand>
</feature>
<evidence type="ECO:0000256" key="14">
    <source>
        <dbReference type="PIRSR" id="PIRSR001205-1"/>
    </source>
</evidence>
<sequence>MFIYLIVNDQIMRGIEPMQSKKKAIETNESSLAAAKSGYDAVNDLLHYHQRGNGIQVNGKDSFSTEDAGLYITRTNQTWNGKGVFDTPVKLTFSFPDYQFNSANGGGDRGLSKFSTEQQQQAKLSLQSWSDVANITFTEVSGTQKANITFGNYSQDQYGQTDYDTQAYAWLPGSGSVSGQSWYNINQSNIQHPASEDYGRQTFTHEIGHALGLSHPGDYNAGQGNPSYRDASYAEDTRMFSLMSYWSESNTGGDNGGHYAAGPLLDDISAIQHLYGANMSTRTGDTVYGFNSNTDRDFFSTSSNAEKVIFSVWDAGGNDTFDFSGYSADQRINLNEKSFSDVGGLKGNVSIAAGVTIENAIGGSGNDVLVGNQADNVLKGGAGNDVLFGGGGADELWGGAGSDTFVFSAVSDSTPGAPDWIRDFQKGIDKIDLSYFNKGGEGVHFVDHFSGAAGEALLTYDAASNVSDLAVDFGGHSTPDFLVKIVGQADVATDFIV</sequence>
<accession>A0A3S4GK61</accession>
<evidence type="ECO:0000313" key="18">
    <source>
        <dbReference type="EMBL" id="VEI62899.1"/>
    </source>
</evidence>
<proteinExistence type="inferred from homology"/>
<dbReference type="Gene3D" id="3.40.390.10">
    <property type="entry name" value="Collagenase (Catalytic Domain)"/>
    <property type="match status" value="1"/>
</dbReference>
<dbReference type="Gene3D" id="2.150.10.10">
    <property type="entry name" value="Serralysin-like metalloprotease, C-terminal"/>
    <property type="match status" value="1"/>
</dbReference>
<evidence type="ECO:0000256" key="12">
    <source>
        <dbReference type="ARBA" id="ARBA00022837"/>
    </source>
</evidence>
<name>A0A3S4GK61_SERRU</name>